<dbReference type="AlphaFoldDB" id="A0A520KSA6"/>
<gene>
    <name evidence="2" type="ORF">EF806_05655</name>
</gene>
<accession>A0A520KSA6</accession>
<feature type="transmembrane region" description="Helical" evidence="1">
    <location>
        <begin position="40"/>
        <end position="60"/>
    </location>
</feature>
<dbReference type="EMBL" id="RXIF01000010">
    <property type="protein sequence ID" value="RZN64102.1"/>
    <property type="molecule type" value="Genomic_DNA"/>
</dbReference>
<evidence type="ECO:0000313" key="2">
    <source>
        <dbReference type="EMBL" id="RZN64102.1"/>
    </source>
</evidence>
<feature type="transmembrane region" description="Helical" evidence="1">
    <location>
        <begin position="97"/>
        <end position="118"/>
    </location>
</feature>
<organism evidence="2 3">
    <name type="scientific">Methanoliparum thermophilum</name>
    <dbReference type="NCBI Taxonomy" id="2491083"/>
    <lineage>
        <taxon>Archaea</taxon>
        <taxon>Methanobacteriati</taxon>
        <taxon>Methanobacteriota</taxon>
        <taxon>Candidatus Methanoliparia</taxon>
        <taxon>Candidatus Methanoliparales</taxon>
        <taxon>Candidatus Methanoliparaceae</taxon>
        <taxon>Candidatus Methanoliparum</taxon>
    </lineage>
</organism>
<evidence type="ECO:0000256" key="1">
    <source>
        <dbReference type="SAM" id="Phobius"/>
    </source>
</evidence>
<sequence>MVETRKTLNFIGRIAFLVAFVIAIIMGLLTGAEIITMDTYGWVILTLVILGLIVGLLNIAQEEVADFLIASVALVILNTLGGLLLLIPYVGGYIESIINYIAVFVAPAALVVALKAIFSMARE</sequence>
<keyword evidence="1" id="KW-1133">Transmembrane helix</keyword>
<protein>
    <submittedName>
        <fullName evidence="2">Uncharacterized protein</fullName>
    </submittedName>
</protein>
<keyword evidence="1" id="KW-0472">Membrane</keyword>
<keyword evidence="1" id="KW-0812">Transmembrane</keyword>
<evidence type="ECO:0000313" key="3">
    <source>
        <dbReference type="Proteomes" id="UP000317158"/>
    </source>
</evidence>
<proteinExistence type="predicted"/>
<dbReference type="Proteomes" id="UP000317158">
    <property type="component" value="Unassembled WGS sequence"/>
</dbReference>
<comment type="caution">
    <text evidence="2">The sequence shown here is derived from an EMBL/GenBank/DDBJ whole genome shotgun (WGS) entry which is preliminary data.</text>
</comment>
<reference evidence="2 3" key="1">
    <citation type="journal article" date="2019" name="Nat. Microbiol.">
        <title>Wide diversity of methane and short-chain alkane metabolisms in uncultured archaea.</title>
        <authorList>
            <person name="Borrel G."/>
            <person name="Adam P.S."/>
            <person name="McKay L.J."/>
            <person name="Chen L.X."/>
            <person name="Sierra-Garcia I.N."/>
            <person name="Sieber C.M."/>
            <person name="Letourneur Q."/>
            <person name="Ghozlane A."/>
            <person name="Andersen G.L."/>
            <person name="Li W.J."/>
            <person name="Hallam S.J."/>
            <person name="Muyzer G."/>
            <person name="de Oliveira V.M."/>
            <person name="Inskeep W.P."/>
            <person name="Banfield J.F."/>
            <person name="Gribaldo S."/>
        </authorList>
    </citation>
    <scope>NUCLEOTIDE SEQUENCE [LARGE SCALE GENOMIC DNA]</scope>
    <source>
        <strain evidence="2">NM1a</strain>
    </source>
</reference>
<name>A0A520KSA6_METT2</name>
<feature type="transmembrane region" description="Helical" evidence="1">
    <location>
        <begin position="67"/>
        <end position="91"/>
    </location>
</feature>
<feature type="transmembrane region" description="Helical" evidence="1">
    <location>
        <begin position="12"/>
        <end position="34"/>
    </location>
</feature>